<dbReference type="AlphaFoldDB" id="A0A212IYN0"/>
<sequence length="62" mass="6659">MKSDTGVLKRYGILLLVVAGLFLVNACSWIGETAGKAQAGVEDAVKDTKEGYHKGYEEGKKN</sequence>
<dbReference type="EMBL" id="FLUQ01000001">
    <property type="protein sequence ID" value="SBV92312.1"/>
    <property type="molecule type" value="Genomic_DNA"/>
</dbReference>
<name>A0A212IYN0_9DELT</name>
<feature type="transmembrane region" description="Helical" evidence="1">
    <location>
        <begin position="12"/>
        <end position="31"/>
    </location>
</feature>
<keyword evidence="1" id="KW-1133">Transmembrane helix</keyword>
<keyword evidence="1" id="KW-0812">Transmembrane</keyword>
<protein>
    <submittedName>
        <fullName evidence="2">Uncharacterized protein</fullName>
    </submittedName>
</protein>
<gene>
    <name evidence="2" type="ORF">KL86DPRO_10340</name>
</gene>
<evidence type="ECO:0000313" key="2">
    <source>
        <dbReference type="EMBL" id="SBV92312.1"/>
    </source>
</evidence>
<accession>A0A212IYN0</accession>
<reference evidence="2" key="1">
    <citation type="submission" date="2016-04" db="EMBL/GenBank/DDBJ databases">
        <authorList>
            <person name="Evans L.H."/>
            <person name="Alamgir A."/>
            <person name="Owens N."/>
            <person name="Weber N.D."/>
            <person name="Virtaneva K."/>
            <person name="Barbian K."/>
            <person name="Babar A."/>
            <person name="Rosenke K."/>
        </authorList>
    </citation>
    <scope>NUCLEOTIDE SEQUENCE</scope>
    <source>
        <strain evidence="2">86</strain>
    </source>
</reference>
<proteinExistence type="predicted"/>
<keyword evidence="1" id="KW-0472">Membrane</keyword>
<evidence type="ECO:0000256" key="1">
    <source>
        <dbReference type="SAM" id="Phobius"/>
    </source>
</evidence>
<organism evidence="2">
    <name type="scientific">uncultured delta proteobacterium</name>
    <dbReference type="NCBI Taxonomy" id="34034"/>
    <lineage>
        <taxon>Bacteria</taxon>
        <taxon>Deltaproteobacteria</taxon>
        <taxon>environmental samples</taxon>
    </lineage>
</organism>